<dbReference type="Pfam" id="PF14307">
    <property type="entry name" value="Glyco_tran_WbsX"/>
    <property type="match status" value="1"/>
</dbReference>
<dbReference type="Gene3D" id="3.20.20.80">
    <property type="entry name" value="Glycosidases"/>
    <property type="match status" value="1"/>
</dbReference>
<comment type="caution">
    <text evidence="1">The sequence shown here is derived from an EMBL/GenBank/DDBJ whole genome shotgun (WGS) entry which is preliminary data.</text>
</comment>
<dbReference type="PANTHER" id="PTHR41244">
    <property type="entry name" value="RHAMNAN SYNTHESIS F"/>
    <property type="match status" value="1"/>
</dbReference>
<dbReference type="InterPro" id="IPR032719">
    <property type="entry name" value="WbsX"/>
</dbReference>
<dbReference type="EMBL" id="VZBT01000013">
    <property type="protein sequence ID" value="MQO02827.1"/>
    <property type="molecule type" value="Genomic_DNA"/>
</dbReference>
<dbReference type="PANTHER" id="PTHR41244:SF1">
    <property type="entry name" value="GLYCOSYLTRANSFERASE"/>
    <property type="match status" value="1"/>
</dbReference>
<evidence type="ECO:0000313" key="2">
    <source>
        <dbReference type="Proteomes" id="UP000390763"/>
    </source>
</evidence>
<dbReference type="AlphaFoldDB" id="A0AB35ZAB9"/>
<sequence length="369" mass="43311">MKKKARVIAWYLPQFHPIKENDETWGKGFTEWTNVAQARPLFKGHYQPRIPADLGFYDLRMPEVREAQAKMASEAGIEGFMYWHYWFGDGKMLLEKPLEWVLESGKPDFPFCFGWANHSWSTKTWKKGGVTQAPKMIAEMKYLGEKDNRLHFEYCLKFFKDPRYIRVDNKPLFVIYSPYTFVGVEELIEQWNRWAKEEGLAGIYFVGNSLERKISIDDLLKMGFDAVSNNMRFYAEAKSKVVKSEFAQKVRRKLSEKFGLPTMVFDYWKVVKNMECDDNKRENCFPVITPGYDRTARAGKAAKIYKNATPEKFKQHVHDMLEAVKDKSSEHKIIFLDSWNEWGEGNYMEPDLKYGHAFLEALKSEIVEP</sequence>
<proteinExistence type="predicted"/>
<evidence type="ECO:0000313" key="1">
    <source>
        <dbReference type="EMBL" id="MQO02827.1"/>
    </source>
</evidence>
<reference evidence="2" key="1">
    <citation type="submission" date="2019-09" db="EMBL/GenBank/DDBJ databases">
        <title>Distinct polysaccharide growth profiles of human intestinal Prevotella copri isolates.</title>
        <authorList>
            <person name="Fehlner-Peach H."/>
            <person name="Magnabosco C."/>
            <person name="Raghavan V."/>
            <person name="Scher J.U."/>
            <person name="Tett A."/>
            <person name="Cox L.M."/>
            <person name="Gottsegen C."/>
            <person name="Watters A."/>
            <person name="Wiltshire- Gordon J.D."/>
            <person name="Segata N."/>
            <person name="Bonneau R."/>
            <person name="Littman D.R."/>
        </authorList>
    </citation>
    <scope>NUCLEOTIDE SEQUENCE [LARGE SCALE GENOMIC DNA]</scope>
    <source>
        <strain evidence="2">iAK279</strain>
    </source>
</reference>
<dbReference type="Proteomes" id="UP000390763">
    <property type="component" value="Unassembled WGS sequence"/>
</dbReference>
<organism evidence="1 2">
    <name type="scientific">Segatella copri</name>
    <dbReference type="NCBI Taxonomy" id="165179"/>
    <lineage>
        <taxon>Bacteria</taxon>
        <taxon>Pseudomonadati</taxon>
        <taxon>Bacteroidota</taxon>
        <taxon>Bacteroidia</taxon>
        <taxon>Bacteroidales</taxon>
        <taxon>Prevotellaceae</taxon>
        <taxon>Segatella</taxon>
    </lineage>
</organism>
<gene>
    <name evidence="1" type="ORF">F7D62_01580</name>
</gene>
<name>A0AB35ZAB9_9BACT</name>
<accession>A0AB35ZAB9</accession>
<protein>
    <submittedName>
        <fullName evidence="1">Lipopolysaccharide biosynthesis protein</fullName>
    </submittedName>
</protein>
<dbReference type="RefSeq" id="WP_153088311.1">
    <property type="nucleotide sequence ID" value="NZ_JBALKG010000005.1"/>
</dbReference>
<dbReference type="CDD" id="cd11579">
    <property type="entry name" value="Glyco_tran_WbsX"/>
    <property type="match status" value="1"/>
</dbReference>